<dbReference type="Pfam" id="PF02653">
    <property type="entry name" value="BPD_transp_2"/>
    <property type="match status" value="1"/>
</dbReference>
<keyword evidence="7 9" id="KW-0472">Membrane</keyword>
<evidence type="ECO:0000256" key="6">
    <source>
        <dbReference type="ARBA" id="ARBA00022989"/>
    </source>
</evidence>
<keyword evidence="11" id="KW-1185">Reference proteome</keyword>
<proteinExistence type="inferred from homology"/>
<organism evidence="10 11">
    <name type="scientific">Natronococcus occultus SP4</name>
    <dbReference type="NCBI Taxonomy" id="694430"/>
    <lineage>
        <taxon>Archaea</taxon>
        <taxon>Methanobacteriati</taxon>
        <taxon>Methanobacteriota</taxon>
        <taxon>Stenosarchaea group</taxon>
        <taxon>Halobacteria</taxon>
        <taxon>Halobacteriales</taxon>
        <taxon>Natrialbaceae</taxon>
        <taxon>Natronococcus</taxon>
    </lineage>
</organism>
<dbReference type="HOGENOM" id="CLU_039929_2_1_2"/>
<comment type="subcellular location">
    <subcellularLocation>
        <location evidence="1">Cell membrane</location>
        <topology evidence="1">Multi-pass membrane protein</topology>
    </subcellularLocation>
</comment>
<dbReference type="PANTHER" id="PTHR11795:SF442">
    <property type="entry name" value="ABC TRANSPORTER ATP-BINDING PROTEIN"/>
    <property type="match status" value="1"/>
</dbReference>
<dbReference type="RefSeq" id="WP_015322313.1">
    <property type="nucleotide sequence ID" value="NC_019974.1"/>
</dbReference>
<dbReference type="KEGG" id="nou:Natoc_3133"/>
<feature type="transmembrane region" description="Helical" evidence="9">
    <location>
        <begin position="240"/>
        <end position="267"/>
    </location>
</feature>
<comment type="similarity">
    <text evidence="8">Belongs to the binding-protein-dependent transport system permease family. LivHM subfamily.</text>
</comment>
<feature type="transmembrane region" description="Helical" evidence="9">
    <location>
        <begin position="35"/>
        <end position="56"/>
    </location>
</feature>
<dbReference type="GO" id="GO:0006865">
    <property type="term" value="P:amino acid transport"/>
    <property type="evidence" value="ECO:0007669"/>
    <property type="project" value="UniProtKB-KW"/>
</dbReference>
<evidence type="ECO:0000256" key="7">
    <source>
        <dbReference type="ARBA" id="ARBA00023136"/>
    </source>
</evidence>
<dbReference type="PANTHER" id="PTHR11795">
    <property type="entry name" value="BRANCHED-CHAIN AMINO ACID TRANSPORT SYSTEM PERMEASE PROTEIN LIVH"/>
    <property type="match status" value="1"/>
</dbReference>
<dbReference type="EMBL" id="CP003929">
    <property type="protein sequence ID" value="AGB38874.1"/>
    <property type="molecule type" value="Genomic_DNA"/>
</dbReference>
<feature type="transmembrane region" description="Helical" evidence="9">
    <location>
        <begin position="6"/>
        <end position="28"/>
    </location>
</feature>
<dbReference type="AlphaFoldDB" id="L0K3F6"/>
<dbReference type="STRING" id="694430.Natoc_3133"/>
<evidence type="ECO:0000313" key="11">
    <source>
        <dbReference type="Proteomes" id="UP000010878"/>
    </source>
</evidence>
<dbReference type="Proteomes" id="UP000010878">
    <property type="component" value="Chromosome"/>
</dbReference>
<dbReference type="OrthoDB" id="43815at2157"/>
<name>L0K3F6_9EURY</name>
<evidence type="ECO:0000256" key="8">
    <source>
        <dbReference type="ARBA" id="ARBA00037998"/>
    </source>
</evidence>
<keyword evidence="6 9" id="KW-1133">Transmembrane helix</keyword>
<keyword evidence="4 9" id="KW-0812">Transmembrane</keyword>
<keyword evidence="3" id="KW-1003">Cell membrane</keyword>
<dbReference type="GO" id="GO:0005886">
    <property type="term" value="C:plasma membrane"/>
    <property type="evidence" value="ECO:0007669"/>
    <property type="project" value="UniProtKB-SubCell"/>
</dbReference>
<feature type="transmembrane region" description="Helical" evidence="9">
    <location>
        <begin position="205"/>
        <end position="228"/>
    </location>
</feature>
<protein>
    <submittedName>
        <fullName evidence="10">Amino acid/amide ABC transporter membrane protein 1, HAAT family</fullName>
    </submittedName>
</protein>
<dbReference type="InterPro" id="IPR052157">
    <property type="entry name" value="BCAA_transport_permease"/>
</dbReference>
<dbReference type="GO" id="GO:0022857">
    <property type="term" value="F:transmembrane transporter activity"/>
    <property type="evidence" value="ECO:0007669"/>
    <property type="project" value="InterPro"/>
</dbReference>
<evidence type="ECO:0000256" key="2">
    <source>
        <dbReference type="ARBA" id="ARBA00022448"/>
    </source>
</evidence>
<gene>
    <name evidence="10" type="ORF">Natoc_3133</name>
</gene>
<feature type="transmembrane region" description="Helical" evidence="9">
    <location>
        <begin position="111"/>
        <end position="130"/>
    </location>
</feature>
<evidence type="ECO:0000256" key="4">
    <source>
        <dbReference type="ARBA" id="ARBA00022692"/>
    </source>
</evidence>
<feature type="transmembrane region" description="Helical" evidence="9">
    <location>
        <begin position="274"/>
        <end position="295"/>
    </location>
</feature>
<keyword evidence="2" id="KW-0813">Transport</keyword>
<dbReference type="CDD" id="cd06582">
    <property type="entry name" value="TM_PBP1_LivH_like"/>
    <property type="match status" value="1"/>
</dbReference>
<evidence type="ECO:0000313" key="10">
    <source>
        <dbReference type="EMBL" id="AGB38874.1"/>
    </source>
</evidence>
<feature type="transmembrane region" description="Helical" evidence="9">
    <location>
        <begin position="76"/>
        <end position="99"/>
    </location>
</feature>
<evidence type="ECO:0000256" key="9">
    <source>
        <dbReference type="SAM" id="Phobius"/>
    </source>
</evidence>
<dbReference type="eggNOG" id="arCOG01270">
    <property type="taxonomic scope" value="Archaea"/>
</dbReference>
<sequence>MIDWAISFTYLVLSYASVFILVAIGFSIAFGSLRFVNLAHGALYLIGAYLGLFVAFEMEVGGIAEAWSPIGLGWGFAAALLLVPVALFAIGIVMERLIAKPMYDRSMLDQLLVTFGILIVVQELIAILFGRRGYTYDRPGWASGAISVSGVTSLNRWRVYVIVLTVLTLLLLYAFYKFTDIGLAVRAGTEDDEMVELLGIRVGRAFMLIFAIGAAYAGLGGILAGPIFTVNPEIGITEVLIPALLVVIVGGVGSITGTVVAGLLFGFVFVSVDALLTGTWARIGIFTLAVVVLTIKPTGLFGPEEITT</sequence>
<reference evidence="10 11" key="1">
    <citation type="submission" date="2012-11" db="EMBL/GenBank/DDBJ databases">
        <title>FINISHED of Natronococcus occultus SP4, DSM 3396.</title>
        <authorList>
            <consortium name="DOE Joint Genome Institute"/>
            <person name="Eisen J."/>
            <person name="Huntemann M."/>
            <person name="Wei C.-L."/>
            <person name="Han J."/>
            <person name="Detter J.C."/>
            <person name="Han C."/>
            <person name="Tapia R."/>
            <person name="Chen A."/>
            <person name="Kyrpides N."/>
            <person name="Mavromatis K."/>
            <person name="Markowitz V."/>
            <person name="Szeto E."/>
            <person name="Ivanova N."/>
            <person name="Mikhailova N."/>
            <person name="Ovchinnikova G."/>
            <person name="Pagani I."/>
            <person name="Pati A."/>
            <person name="Goodwin L."/>
            <person name="Nordberg H.P."/>
            <person name="Cantor M.N."/>
            <person name="Hua S.X."/>
            <person name="Woyke T."/>
            <person name="Eisen J."/>
            <person name="Klenk H.-P."/>
            <person name="Klenk H.-P."/>
        </authorList>
    </citation>
    <scope>NUCLEOTIDE SEQUENCE [LARGE SCALE GENOMIC DNA]</scope>
    <source>
        <strain evidence="10 11">SP4</strain>
    </source>
</reference>
<evidence type="ECO:0000256" key="5">
    <source>
        <dbReference type="ARBA" id="ARBA00022970"/>
    </source>
</evidence>
<keyword evidence="5" id="KW-0029">Amino-acid transport</keyword>
<dbReference type="InterPro" id="IPR001851">
    <property type="entry name" value="ABC_transp_permease"/>
</dbReference>
<dbReference type="GeneID" id="14403520"/>
<accession>L0K3F6</accession>
<feature type="transmembrane region" description="Helical" evidence="9">
    <location>
        <begin position="157"/>
        <end position="176"/>
    </location>
</feature>
<evidence type="ECO:0000256" key="1">
    <source>
        <dbReference type="ARBA" id="ARBA00004651"/>
    </source>
</evidence>
<evidence type="ECO:0000256" key="3">
    <source>
        <dbReference type="ARBA" id="ARBA00022475"/>
    </source>
</evidence>